<feature type="region of interest" description="Disordered" evidence="1">
    <location>
        <begin position="74"/>
        <end position="124"/>
    </location>
</feature>
<name>A0A4U5NXC6_STECR</name>
<keyword evidence="3" id="KW-1185">Reference proteome</keyword>
<evidence type="ECO:0000313" key="2">
    <source>
        <dbReference type="EMBL" id="TKR87933.1"/>
    </source>
</evidence>
<dbReference type="AlphaFoldDB" id="A0A4U5NXC6"/>
<evidence type="ECO:0000313" key="3">
    <source>
        <dbReference type="Proteomes" id="UP000298663"/>
    </source>
</evidence>
<protein>
    <submittedName>
        <fullName evidence="2">Uncharacterized protein</fullName>
    </submittedName>
</protein>
<organism evidence="2 3">
    <name type="scientific">Steinernema carpocapsae</name>
    <name type="common">Entomopathogenic nematode</name>
    <dbReference type="NCBI Taxonomy" id="34508"/>
    <lineage>
        <taxon>Eukaryota</taxon>
        <taxon>Metazoa</taxon>
        <taxon>Ecdysozoa</taxon>
        <taxon>Nematoda</taxon>
        <taxon>Chromadorea</taxon>
        <taxon>Rhabditida</taxon>
        <taxon>Tylenchina</taxon>
        <taxon>Panagrolaimomorpha</taxon>
        <taxon>Strongyloidoidea</taxon>
        <taxon>Steinernematidae</taxon>
        <taxon>Steinernema</taxon>
    </lineage>
</organism>
<evidence type="ECO:0000256" key="1">
    <source>
        <dbReference type="SAM" id="MobiDB-lite"/>
    </source>
</evidence>
<reference evidence="2 3" key="1">
    <citation type="journal article" date="2015" name="Genome Biol.">
        <title>Comparative genomics of Steinernema reveals deeply conserved gene regulatory networks.</title>
        <authorList>
            <person name="Dillman A.R."/>
            <person name="Macchietto M."/>
            <person name="Porter C.F."/>
            <person name="Rogers A."/>
            <person name="Williams B."/>
            <person name="Antoshechkin I."/>
            <person name="Lee M.M."/>
            <person name="Goodwin Z."/>
            <person name="Lu X."/>
            <person name="Lewis E.E."/>
            <person name="Goodrich-Blair H."/>
            <person name="Stock S.P."/>
            <person name="Adams B.J."/>
            <person name="Sternberg P.W."/>
            <person name="Mortazavi A."/>
        </authorList>
    </citation>
    <scope>NUCLEOTIDE SEQUENCE [LARGE SCALE GENOMIC DNA]</scope>
    <source>
        <strain evidence="2 3">ALL</strain>
    </source>
</reference>
<feature type="region of interest" description="Disordered" evidence="1">
    <location>
        <begin position="232"/>
        <end position="281"/>
    </location>
</feature>
<dbReference type="Proteomes" id="UP000298663">
    <property type="component" value="Unassembled WGS sequence"/>
</dbReference>
<gene>
    <name evidence="2" type="ORF">L596_012259</name>
</gene>
<dbReference type="EMBL" id="AZBU02000003">
    <property type="protein sequence ID" value="TKR87933.1"/>
    <property type="molecule type" value="Genomic_DNA"/>
</dbReference>
<sequence length="281" mass="29845">MPPKKIMLNRITMTTQLDDSLDEVEVLRDESLAVVHDEHAVHVELDGVLALLCNGFPATAAIFAAFCRRRRGKMPHAEPEKPKLEEVKSQPQAMPEQPKPDADKKSQETLPQAEPQKSLELTTLNAEKSVVPHSQVPTEFKSLGANTAQSPTAGAIMSPSLSVASVPPTSLISPTISVGSSAVDPSMISLTRYPSSASVVSSANTNTGFSIPDLQTSISTTSIDSKVFTEATQQTSMADSLAGTATPTASAVEQKPEADKKAPEIQSQPGTQKPEEPPKQP</sequence>
<feature type="compositionally biased region" description="Basic and acidic residues" evidence="1">
    <location>
        <begin position="254"/>
        <end position="263"/>
    </location>
</feature>
<accession>A0A4U5NXC6</accession>
<feature type="compositionally biased region" description="Basic and acidic residues" evidence="1">
    <location>
        <begin position="98"/>
        <end position="107"/>
    </location>
</feature>
<reference evidence="2 3" key="2">
    <citation type="journal article" date="2019" name="G3 (Bethesda)">
        <title>Hybrid Assembly of the Genome of the Entomopathogenic Nematode Steinernema carpocapsae Identifies the X-Chromosome.</title>
        <authorList>
            <person name="Serra L."/>
            <person name="Macchietto M."/>
            <person name="Macias-Munoz A."/>
            <person name="McGill C.J."/>
            <person name="Rodriguez I.M."/>
            <person name="Rodriguez B."/>
            <person name="Murad R."/>
            <person name="Mortazavi A."/>
        </authorList>
    </citation>
    <scope>NUCLEOTIDE SEQUENCE [LARGE SCALE GENOMIC DNA]</scope>
    <source>
        <strain evidence="2 3">ALL</strain>
    </source>
</reference>
<feature type="compositionally biased region" description="Polar residues" evidence="1">
    <location>
        <begin position="232"/>
        <end position="251"/>
    </location>
</feature>
<comment type="caution">
    <text evidence="2">The sequence shown here is derived from an EMBL/GenBank/DDBJ whole genome shotgun (WGS) entry which is preliminary data.</text>
</comment>
<proteinExistence type="predicted"/>
<feature type="compositionally biased region" description="Basic and acidic residues" evidence="1">
    <location>
        <begin position="75"/>
        <end position="88"/>
    </location>
</feature>